<dbReference type="AlphaFoldDB" id="A0A4Z2GC89"/>
<comment type="caution">
    <text evidence="2">The sequence shown here is derived from an EMBL/GenBank/DDBJ whole genome shotgun (WGS) entry which is preliminary data.</text>
</comment>
<organism evidence="2 3">
    <name type="scientific">Liparis tanakae</name>
    <name type="common">Tanaka's snailfish</name>
    <dbReference type="NCBI Taxonomy" id="230148"/>
    <lineage>
        <taxon>Eukaryota</taxon>
        <taxon>Metazoa</taxon>
        <taxon>Chordata</taxon>
        <taxon>Craniata</taxon>
        <taxon>Vertebrata</taxon>
        <taxon>Euteleostomi</taxon>
        <taxon>Actinopterygii</taxon>
        <taxon>Neopterygii</taxon>
        <taxon>Teleostei</taxon>
        <taxon>Neoteleostei</taxon>
        <taxon>Acanthomorphata</taxon>
        <taxon>Eupercaria</taxon>
        <taxon>Perciformes</taxon>
        <taxon>Cottioidei</taxon>
        <taxon>Cottales</taxon>
        <taxon>Liparidae</taxon>
        <taxon>Liparis</taxon>
    </lineage>
</organism>
<gene>
    <name evidence="2" type="ORF">EYF80_038791</name>
</gene>
<evidence type="ECO:0000313" key="3">
    <source>
        <dbReference type="Proteomes" id="UP000314294"/>
    </source>
</evidence>
<dbReference type="Proteomes" id="UP000314294">
    <property type="component" value="Unassembled WGS sequence"/>
</dbReference>
<feature type="compositionally biased region" description="Basic residues" evidence="1">
    <location>
        <begin position="44"/>
        <end position="54"/>
    </location>
</feature>
<evidence type="ECO:0000313" key="2">
    <source>
        <dbReference type="EMBL" id="TNN50989.1"/>
    </source>
</evidence>
<keyword evidence="3" id="KW-1185">Reference proteome</keyword>
<feature type="compositionally biased region" description="Low complexity" evidence="1">
    <location>
        <begin position="1"/>
        <end position="19"/>
    </location>
</feature>
<reference evidence="2 3" key="1">
    <citation type="submission" date="2019-03" db="EMBL/GenBank/DDBJ databases">
        <title>First draft genome of Liparis tanakae, snailfish: a comprehensive survey of snailfish specific genes.</title>
        <authorList>
            <person name="Kim W."/>
            <person name="Song I."/>
            <person name="Jeong J.-H."/>
            <person name="Kim D."/>
            <person name="Kim S."/>
            <person name="Ryu S."/>
            <person name="Song J.Y."/>
            <person name="Lee S.K."/>
        </authorList>
    </citation>
    <scope>NUCLEOTIDE SEQUENCE [LARGE SCALE GENOMIC DNA]</scope>
    <source>
        <tissue evidence="2">Muscle</tissue>
    </source>
</reference>
<feature type="compositionally biased region" description="Polar residues" evidence="1">
    <location>
        <begin position="32"/>
        <end position="41"/>
    </location>
</feature>
<sequence length="122" mass="12180">MIIVSSPSAPGNAAASQASELSAPAGEAAASGCTTSASHGQVTFKHRSRGKRLRAAGDTSDLKVKVTTEPGDLPPVALNSSGADVQMIPLIAAAAAIWRSRKTAINVRDVYGPAAGGGERAA</sequence>
<accession>A0A4Z2GC89</accession>
<dbReference type="EMBL" id="SRLO01000598">
    <property type="protein sequence ID" value="TNN50989.1"/>
    <property type="molecule type" value="Genomic_DNA"/>
</dbReference>
<proteinExistence type="predicted"/>
<name>A0A4Z2GC89_9TELE</name>
<feature type="region of interest" description="Disordered" evidence="1">
    <location>
        <begin position="1"/>
        <end position="59"/>
    </location>
</feature>
<evidence type="ECO:0000256" key="1">
    <source>
        <dbReference type="SAM" id="MobiDB-lite"/>
    </source>
</evidence>
<protein>
    <submittedName>
        <fullName evidence="2">Uncharacterized protein</fullName>
    </submittedName>
</protein>